<dbReference type="InterPro" id="IPR043129">
    <property type="entry name" value="ATPase_NBD"/>
</dbReference>
<proteinExistence type="inferred from homology"/>
<evidence type="ECO:0000313" key="5">
    <source>
        <dbReference type="Proteomes" id="UP000492821"/>
    </source>
</evidence>
<dbReference type="SUPFAM" id="SSF53067">
    <property type="entry name" value="Actin-like ATPase domain"/>
    <property type="match status" value="1"/>
</dbReference>
<keyword evidence="3" id="KW-0067">ATP-binding</keyword>
<dbReference type="Proteomes" id="UP000492821">
    <property type="component" value="Unassembled WGS sequence"/>
</dbReference>
<evidence type="ECO:0000256" key="4">
    <source>
        <dbReference type="SAM" id="MobiDB-lite"/>
    </source>
</evidence>
<comment type="similarity">
    <text evidence="1">Belongs to the heat shock protein 70 family.</text>
</comment>
<dbReference type="WBParaSite" id="Pan_g24102.t1">
    <property type="protein sequence ID" value="Pan_g24102.t1"/>
    <property type="gene ID" value="Pan_g24102"/>
</dbReference>
<evidence type="ECO:0000256" key="3">
    <source>
        <dbReference type="ARBA" id="ARBA00022840"/>
    </source>
</evidence>
<feature type="region of interest" description="Disordered" evidence="4">
    <location>
        <begin position="311"/>
        <end position="366"/>
    </location>
</feature>
<dbReference type="Pfam" id="PF00012">
    <property type="entry name" value="HSP70"/>
    <property type="match status" value="1"/>
</dbReference>
<evidence type="ECO:0000313" key="6">
    <source>
        <dbReference type="WBParaSite" id="Pan_g24102.t1"/>
    </source>
</evidence>
<dbReference type="InterPro" id="IPR013126">
    <property type="entry name" value="Hsp_70_fam"/>
</dbReference>
<protein>
    <submittedName>
        <fullName evidence="6">ATP-dependent DNA helicase</fullName>
    </submittedName>
</protein>
<keyword evidence="5" id="KW-1185">Reference proteome</keyword>
<sequence>MQFVGIIVPYTLEVRVIDTTTEAIHSYMHATLSEIYDVAGVDGTTTAFQQILQTVPNKLDALIIVSAAQSRIRLEKLYTMACGFASYVQIITAYHAKFLATTEACARLLTDVQSFGIVTNAIDYEIHMFRRVPDKENTYKCCSEEILQFDNTINLDLLKVDNRAVDSIIHVKFNKASIGSQVFTSTTSCKAHQFNDFVSALFMGAIVKAKILAKTWKGIIIKDFAETMLVRRADDRIGKVCITGEALPFKKVFKTYGPLTVLNNVQLHREKAKLKLKVNVLHESKKVDKLFLVTIMVDEYGRTKIRSHRIRSEGVKLPEPSSAASNGQLPTDAITTSDSADTSTKKTRSRKEKVGKPELPPEPEPAYRKVPFIFEPSMFHSPPSLVVHEPMSRSILFQHRDGRRHELLCPDLPTVDSDALLTPEFIAKYYATLLSIIPDYGNDRDEPDMILFVHDGAPRADVVSAVSRLFKIRYKRASKNTHVITATTAYLHGITRYLKINVQPSHQERIFCAFIHNKVSCRYFCLEHDGNDWNVFKTQLIDVNSPEDLVNSLSHVNEQFPQTTHRLVFTENLYISLQRAFGNSYFSLIRFDLARTFADGALDYAELLHLRDNEKLAWPCSRSFNHICPEVYLKQSGELTRLTDAEVLPVSPLIRKLTVKASFQILQNVSMFSSTKYVLHEREVPEDKEYEIHIVRNRDKLPRIEYTDDSVPTSTFLAGLEDVIGRDDILAKWMKQREERYAKAVKLIEFDIEKSMALVILEHSNGHEVVHDPNQLQRVPVFVSFAHAKPRIGVSAMHDYLSHPESVVFDIMKILGRNVSEVTIDPKWKFSIESKSDTDDTAMIVVERNGQEFMLAPEHLLAMFLKGVLRMIEEEKGCCPNQLTFPVLETTTPQTIAALSEACKLIGIEHNVIKYETLPTDRKYLNY</sequence>
<accession>A0A7E4VRB9</accession>
<reference evidence="6" key="2">
    <citation type="submission" date="2020-10" db="UniProtKB">
        <authorList>
            <consortium name="WormBaseParasite"/>
        </authorList>
    </citation>
    <scope>IDENTIFICATION</scope>
</reference>
<dbReference type="AlphaFoldDB" id="A0A7E4VRB9"/>
<dbReference type="GO" id="GO:0005524">
    <property type="term" value="F:ATP binding"/>
    <property type="evidence" value="ECO:0007669"/>
    <property type="project" value="UniProtKB-KW"/>
</dbReference>
<evidence type="ECO:0000256" key="2">
    <source>
        <dbReference type="ARBA" id="ARBA00022741"/>
    </source>
</evidence>
<reference evidence="5" key="1">
    <citation type="journal article" date="2013" name="Genetics">
        <title>The draft genome and transcriptome of Panagrellus redivivus are shaped by the harsh demands of a free-living lifestyle.</title>
        <authorList>
            <person name="Srinivasan J."/>
            <person name="Dillman A.R."/>
            <person name="Macchietto M.G."/>
            <person name="Heikkinen L."/>
            <person name="Lakso M."/>
            <person name="Fracchia K.M."/>
            <person name="Antoshechkin I."/>
            <person name="Mortazavi A."/>
            <person name="Wong G."/>
            <person name="Sternberg P.W."/>
        </authorList>
    </citation>
    <scope>NUCLEOTIDE SEQUENCE [LARGE SCALE GENOMIC DNA]</scope>
    <source>
        <strain evidence="5">MT8872</strain>
    </source>
</reference>
<dbReference type="Gene3D" id="3.30.420.40">
    <property type="match status" value="1"/>
</dbReference>
<evidence type="ECO:0000256" key="1">
    <source>
        <dbReference type="ARBA" id="ARBA00007381"/>
    </source>
</evidence>
<name>A0A7E4VRB9_PANRE</name>
<feature type="compositionally biased region" description="Low complexity" evidence="4">
    <location>
        <begin position="331"/>
        <end position="342"/>
    </location>
</feature>
<keyword evidence="2" id="KW-0547">Nucleotide-binding</keyword>
<dbReference type="GO" id="GO:0140662">
    <property type="term" value="F:ATP-dependent protein folding chaperone"/>
    <property type="evidence" value="ECO:0007669"/>
    <property type="project" value="InterPro"/>
</dbReference>
<organism evidence="5 6">
    <name type="scientific">Panagrellus redivivus</name>
    <name type="common">Microworm</name>
    <dbReference type="NCBI Taxonomy" id="6233"/>
    <lineage>
        <taxon>Eukaryota</taxon>
        <taxon>Metazoa</taxon>
        <taxon>Ecdysozoa</taxon>
        <taxon>Nematoda</taxon>
        <taxon>Chromadorea</taxon>
        <taxon>Rhabditida</taxon>
        <taxon>Tylenchina</taxon>
        <taxon>Panagrolaimomorpha</taxon>
        <taxon>Panagrolaimoidea</taxon>
        <taxon>Panagrolaimidae</taxon>
        <taxon>Panagrellus</taxon>
    </lineage>
</organism>